<keyword evidence="1" id="KW-1133">Transmembrane helix</keyword>
<gene>
    <name evidence="2" type="ORF">LEA_07995</name>
</gene>
<organism evidence="2">
    <name type="scientific">human gut metagenome</name>
    <dbReference type="NCBI Taxonomy" id="408170"/>
    <lineage>
        <taxon>unclassified sequences</taxon>
        <taxon>metagenomes</taxon>
        <taxon>organismal metagenomes</taxon>
    </lineage>
</organism>
<reference evidence="2" key="1">
    <citation type="journal article" date="2013" name="Environ. Microbiol.">
        <title>Microbiota from the distal guts of lean and obese adolescents exhibit partial functional redundancy besides clear differences in community structure.</title>
        <authorList>
            <person name="Ferrer M."/>
            <person name="Ruiz A."/>
            <person name="Lanza F."/>
            <person name="Haange S.B."/>
            <person name="Oberbach A."/>
            <person name="Till H."/>
            <person name="Bargiela R."/>
            <person name="Campoy C."/>
            <person name="Segura M.T."/>
            <person name="Richter M."/>
            <person name="von Bergen M."/>
            <person name="Seifert J."/>
            <person name="Suarez A."/>
        </authorList>
    </citation>
    <scope>NUCLEOTIDE SEQUENCE</scope>
</reference>
<proteinExistence type="predicted"/>
<dbReference type="EMBL" id="AJWY01005291">
    <property type="protein sequence ID" value="EKC70033.1"/>
    <property type="molecule type" value="Genomic_DNA"/>
</dbReference>
<feature type="transmembrane region" description="Helical" evidence="1">
    <location>
        <begin position="6"/>
        <end position="25"/>
    </location>
</feature>
<accession>K1TJV9</accession>
<protein>
    <submittedName>
        <fullName evidence="2">Uncharacterized protein</fullName>
    </submittedName>
</protein>
<keyword evidence="1" id="KW-0472">Membrane</keyword>
<evidence type="ECO:0000256" key="1">
    <source>
        <dbReference type="SAM" id="Phobius"/>
    </source>
</evidence>
<feature type="non-terminal residue" evidence="2">
    <location>
        <position position="27"/>
    </location>
</feature>
<sequence length="27" mass="3046">MVKFLLQRPIAVLMAFTACFIVGLVTY</sequence>
<dbReference type="AlphaFoldDB" id="K1TJV9"/>
<name>K1TJV9_9ZZZZ</name>
<evidence type="ECO:0000313" key="2">
    <source>
        <dbReference type="EMBL" id="EKC70033.1"/>
    </source>
</evidence>
<keyword evidence="1" id="KW-0812">Transmembrane</keyword>
<comment type="caution">
    <text evidence="2">The sequence shown here is derived from an EMBL/GenBank/DDBJ whole genome shotgun (WGS) entry which is preliminary data.</text>
</comment>
<dbReference type="PROSITE" id="PS51257">
    <property type="entry name" value="PROKAR_LIPOPROTEIN"/>
    <property type="match status" value="1"/>
</dbReference>